<sequence>MSYRRRHRNNVKSEINIVPFLDVLLVLLLIFMATAPVISQSVEVELPTDKYSQSVTNENKKPVILQVEGVGLYKLKIEGDFIDVDNEQLLTEQSVIAFSAQAFQKDNKTLFLVAGEKNVPYEEIIKGIALLKDAGIKTVGLMTSSK</sequence>
<accession>A0AAQ4LVA6</accession>
<comment type="caution">
    <text evidence="11">The sequence shown here is derived from an EMBL/GenBank/DDBJ whole genome shotgun (WGS) entry which is preliminary data.</text>
</comment>
<dbReference type="AlphaFoldDB" id="A0AAQ4LVA6"/>
<comment type="function">
    <text evidence="10">Part of the Tol-Pal system, which plays a role in outer membrane invagination during cell division and is important for maintaining outer membrane integrity.</text>
</comment>
<dbReference type="Gene3D" id="3.30.420.270">
    <property type="match status" value="1"/>
</dbReference>
<dbReference type="PANTHER" id="PTHR30558:SF7">
    <property type="entry name" value="TOL-PAL SYSTEM PROTEIN TOLR"/>
    <property type="match status" value="1"/>
</dbReference>
<evidence type="ECO:0000256" key="8">
    <source>
        <dbReference type="ARBA" id="ARBA00023136"/>
    </source>
</evidence>
<dbReference type="GO" id="GO:0022857">
    <property type="term" value="F:transmembrane transporter activity"/>
    <property type="evidence" value="ECO:0007669"/>
    <property type="project" value="InterPro"/>
</dbReference>
<evidence type="ECO:0000256" key="4">
    <source>
        <dbReference type="ARBA" id="ARBA00022519"/>
    </source>
</evidence>
<evidence type="ECO:0000256" key="9">
    <source>
        <dbReference type="ARBA" id="ARBA00023306"/>
    </source>
</evidence>
<keyword evidence="3 10" id="KW-1003">Cell membrane</keyword>
<evidence type="ECO:0000256" key="7">
    <source>
        <dbReference type="ARBA" id="ARBA00022989"/>
    </source>
</evidence>
<dbReference type="Proteomes" id="UP001230466">
    <property type="component" value="Unassembled WGS sequence"/>
</dbReference>
<dbReference type="GO" id="GO:0015031">
    <property type="term" value="P:protein transport"/>
    <property type="evidence" value="ECO:0007669"/>
    <property type="project" value="InterPro"/>
</dbReference>
<gene>
    <name evidence="10 11" type="primary">tolR</name>
    <name evidence="11" type="ORF">QJU78_01350</name>
</gene>
<dbReference type="HAMAP" id="MF_02203">
    <property type="entry name" value="TolR"/>
    <property type="match status" value="1"/>
</dbReference>
<evidence type="ECO:0000256" key="3">
    <source>
        <dbReference type="ARBA" id="ARBA00022475"/>
    </source>
</evidence>
<evidence type="ECO:0000313" key="11">
    <source>
        <dbReference type="EMBL" id="MDP8186431.1"/>
    </source>
</evidence>
<reference evidence="11" key="1">
    <citation type="journal article" date="2023" name="Front. Microbiol.">
        <title>Phylogeography and host specificity of Pasteurellaceae pathogenic to sea-farmed fish in the north-east Atlantic.</title>
        <authorList>
            <person name="Gulla S."/>
            <person name="Colquhoun D.J."/>
            <person name="Olsen A.B."/>
            <person name="Spilsberg B."/>
            <person name="Lagesen K."/>
            <person name="Aakesson C.P."/>
            <person name="Strom S."/>
            <person name="Manji F."/>
            <person name="Birkbeck T.H."/>
            <person name="Nilsen H.K."/>
        </authorList>
    </citation>
    <scope>NUCLEOTIDE SEQUENCE</scope>
    <source>
        <strain evidence="11">VIB1234</strain>
    </source>
</reference>
<protein>
    <recommendedName>
        <fullName evidence="10">Tol-Pal system protein TolR</fullName>
    </recommendedName>
</protein>
<keyword evidence="4 10" id="KW-0997">Cell inner membrane</keyword>
<keyword evidence="7 10" id="KW-1133">Transmembrane helix</keyword>
<comment type="subunit">
    <text evidence="10">The Tol-Pal system is composed of five core proteins: the inner membrane proteins TolA, TolQ and TolR, the periplasmic protein TolB and the outer membrane protein Pal. They form a network linking the inner and outer membranes and the peptidoglycan layer.</text>
</comment>
<name>A0AAQ4LVA6_9PAST</name>
<proteinExistence type="inferred from homology"/>
<dbReference type="Pfam" id="PF02472">
    <property type="entry name" value="ExbD"/>
    <property type="match status" value="1"/>
</dbReference>
<dbReference type="GO" id="GO:0051301">
    <property type="term" value="P:cell division"/>
    <property type="evidence" value="ECO:0007669"/>
    <property type="project" value="UniProtKB-UniRule"/>
</dbReference>
<keyword evidence="9 10" id="KW-0131">Cell cycle</keyword>
<dbReference type="InterPro" id="IPR003400">
    <property type="entry name" value="ExbD"/>
</dbReference>
<dbReference type="EMBL" id="JASAYJ010000002">
    <property type="protein sequence ID" value="MDP8186431.1"/>
    <property type="molecule type" value="Genomic_DNA"/>
</dbReference>
<evidence type="ECO:0000256" key="10">
    <source>
        <dbReference type="HAMAP-Rule" id="MF_02203"/>
    </source>
</evidence>
<comment type="similarity">
    <text evidence="2 10">Belongs to the ExbD/TolR family.</text>
</comment>
<comment type="subcellular location">
    <subcellularLocation>
        <location evidence="10">Cell inner membrane</location>
        <topology evidence="10">Single-pass membrane protein</topology>
    </subcellularLocation>
    <subcellularLocation>
        <location evidence="1">Cell membrane</location>
        <topology evidence="1">Single-pass membrane protein</topology>
    </subcellularLocation>
</comment>
<organism evidence="11 12">
    <name type="scientific">Pasteurella atlantica</name>
    <dbReference type="NCBI Taxonomy" id="2827233"/>
    <lineage>
        <taxon>Bacteria</taxon>
        <taxon>Pseudomonadati</taxon>
        <taxon>Pseudomonadota</taxon>
        <taxon>Gammaproteobacteria</taxon>
        <taxon>Pasteurellales</taxon>
        <taxon>Pasteurellaceae</taxon>
        <taxon>Pasteurella</taxon>
    </lineage>
</organism>
<dbReference type="PANTHER" id="PTHR30558">
    <property type="entry name" value="EXBD MEMBRANE COMPONENT OF PMF-DRIVEN MACROMOLECULE IMPORT SYSTEM"/>
    <property type="match status" value="1"/>
</dbReference>
<evidence type="ECO:0000256" key="5">
    <source>
        <dbReference type="ARBA" id="ARBA00022618"/>
    </source>
</evidence>
<evidence type="ECO:0000256" key="1">
    <source>
        <dbReference type="ARBA" id="ARBA00004162"/>
    </source>
</evidence>
<dbReference type="RefSeq" id="WP_211597076.1">
    <property type="nucleotide sequence ID" value="NZ_JAGRQI010000002.1"/>
</dbReference>
<dbReference type="GO" id="GO:0005886">
    <property type="term" value="C:plasma membrane"/>
    <property type="evidence" value="ECO:0007669"/>
    <property type="project" value="UniProtKB-SubCell"/>
</dbReference>
<evidence type="ECO:0000256" key="2">
    <source>
        <dbReference type="ARBA" id="ARBA00005811"/>
    </source>
</evidence>
<dbReference type="InterPro" id="IPR014168">
    <property type="entry name" value="Tol-Pal_TolR"/>
</dbReference>
<dbReference type="NCBIfam" id="NF008248">
    <property type="entry name" value="PRK11024.1"/>
    <property type="match status" value="1"/>
</dbReference>
<keyword evidence="8 10" id="KW-0472">Membrane</keyword>
<keyword evidence="5 10" id="KW-0132">Cell division</keyword>
<evidence type="ECO:0000313" key="12">
    <source>
        <dbReference type="Proteomes" id="UP001230466"/>
    </source>
</evidence>
<evidence type="ECO:0000256" key="6">
    <source>
        <dbReference type="ARBA" id="ARBA00022692"/>
    </source>
</evidence>
<dbReference type="GeneID" id="300270571"/>
<keyword evidence="6 10" id="KW-0812">Transmembrane</keyword>